<evidence type="ECO:0000256" key="2">
    <source>
        <dbReference type="ARBA" id="ARBA00022643"/>
    </source>
</evidence>
<evidence type="ECO:0000256" key="3">
    <source>
        <dbReference type="ARBA" id="ARBA00023002"/>
    </source>
</evidence>
<dbReference type="InterPro" id="IPR050172">
    <property type="entry name" value="SsuD_RutA_monooxygenase"/>
</dbReference>
<keyword evidence="2" id="KW-0288">FMN</keyword>
<dbReference type="AlphaFoldDB" id="A0A7I7UH12"/>
<dbReference type="Proteomes" id="UP000467252">
    <property type="component" value="Chromosome"/>
</dbReference>
<dbReference type="Pfam" id="PF00296">
    <property type="entry name" value="Bac_luciferase"/>
    <property type="match status" value="1"/>
</dbReference>
<evidence type="ECO:0000256" key="4">
    <source>
        <dbReference type="ARBA" id="ARBA00023033"/>
    </source>
</evidence>
<dbReference type="PANTHER" id="PTHR42847">
    <property type="entry name" value="ALKANESULFONATE MONOOXYGENASE"/>
    <property type="match status" value="1"/>
</dbReference>
<dbReference type="GO" id="GO:0008726">
    <property type="term" value="F:alkanesulfonate monooxygenase activity"/>
    <property type="evidence" value="ECO:0007669"/>
    <property type="project" value="TreeGrafter"/>
</dbReference>
<keyword evidence="7" id="KW-1185">Reference proteome</keyword>
<organism evidence="6 7">
    <name type="scientific">Mycolicibacterium pulveris</name>
    <name type="common">Mycobacterium pulveris</name>
    <dbReference type="NCBI Taxonomy" id="36813"/>
    <lineage>
        <taxon>Bacteria</taxon>
        <taxon>Bacillati</taxon>
        <taxon>Actinomycetota</taxon>
        <taxon>Actinomycetes</taxon>
        <taxon>Mycobacteriales</taxon>
        <taxon>Mycobacteriaceae</taxon>
        <taxon>Mycolicibacterium</taxon>
    </lineage>
</organism>
<evidence type="ECO:0000313" key="7">
    <source>
        <dbReference type="Proteomes" id="UP000467252"/>
    </source>
</evidence>
<keyword evidence="4" id="KW-0503">Monooxygenase</keyword>
<feature type="domain" description="Luciferase-like" evidence="5">
    <location>
        <begin position="9"/>
        <end position="270"/>
    </location>
</feature>
<dbReference type="PANTHER" id="PTHR42847:SF4">
    <property type="entry name" value="ALKANESULFONATE MONOOXYGENASE-RELATED"/>
    <property type="match status" value="1"/>
</dbReference>
<reference evidence="6 7" key="1">
    <citation type="journal article" date="2019" name="Emerg. Microbes Infect.">
        <title>Comprehensive subspecies identification of 175 nontuberculous mycobacteria species based on 7547 genomic profiles.</title>
        <authorList>
            <person name="Matsumoto Y."/>
            <person name="Kinjo T."/>
            <person name="Motooka D."/>
            <person name="Nabeya D."/>
            <person name="Jung N."/>
            <person name="Uechi K."/>
            <person name="Horii T."/>
            <person name="Iida T."/>
            <person name="Fujita J."/>
            <person name="Nakamura S."/>
        </authorList>
    </citation>
    <scope>NUCLEOTIDE SEQUENCE [LARGE SCALE GENOMIC DNA]</scope>
    <source>
        <strain evidence="6 7">JCM 6370</strain>
    </source>
</reference>
<accession>A0A7I7UH12</accession>
<keyword evidence="1" id="KW-0285">Flavoprotein</keyword>
<dbReference type="InterPro" id="IPR011251">
    <property type="entry name" value="Luciferase-like_dom"/>
</dbReference>
<dbReference type="GO" id="GO:0046306">
    <property type="term" value="P:alkanesulfonate catabolic process"/>
    <property type="evidence" value="ECO:0007669"/>
    <property type="project" value="TreeGrafter"/>
</dbReference>
<gene>
    <name evidence="6" type="ORF">MPUL_13290</name>
</gene>
<dbReference type="InterPro" id="IPR036661">
    <property type="entry name" value="Luciferase-like_sf"/>
</dbReference>
<protein>
    <submittedName>
        <fullName evidence="6">Luciferase</fullName>
    </submittedName>
</protein>
<dbReference type="EMBL" id="AP022599">
    <property type="protein sequence ID" value="BBY80171.1"/>
    <property type="molecule type" value="Genomic_DNA"/>
</dbReference>
<dbReference type="RefSeq" id="WP_163898376.1">
    <property type="nucleotide sequence ID" value="NZ_AP022599.1"/>
</dbReference>
<name>A0A7I7UH12_MYCPV</name>
<sequence length="315" mass="33644">MRVGVTVDNADTVVADARQAEQLGFDLLGCGEHLFFHGPTPHGLTMLAAAAAVTERIRLVSSITLLPLYPAALVAKIAATVDRISCGRVELGIGSGGEYPPEFAAAGVDVASRFRRTEEGLEVLRALFSGQPTSMDGSFATLQDVTLNPPPVQQGGPPIWLGGRGKRALQRAGRYADVWLPYMVEPRHLTKGLAVVRDAAADAGRDPAGVSAALFAWVAVDDDADWARNIGIECVSAAYRQDFRPLADRYLLVGSPTDVAGRITQFRDAGAETVLLQIAAHTHEHRQRILATLARDVLPRVRTDPNQPNTSQAGA</sequence>
<evidence type="ECO:0000313" key="6">
    <source>
        <dbReference type="EMBL" id="BBY80171.1"/>
    </source>
</evidence>
<evidence type="ECO:0000256" key="1">
    <source>
        <dbReference type="ARBA" id="ARBA00022630"/>
    </source>
</evidence>
<keyword evidence="3" id="KW-0560">Oxidoreductase</keyword>
<dbReference type="InterPro" id="IPR019921">
    <property type="entry name" value="Lucif-like_OxRdtase_Rv2161c"/>
</dbReference>
<dbReference type="SUPFAM" id="SSF51679">
    <property type="entry name" value="Bacterial luciferase-like"/>
    <property type="match status" value="1"/>
</dbReference>
<proteinExistence type="predicted"/>
<dbReference type="NCBIfam" id="TIGR03619">
    <property type="entry name" value="F420_Rv2161c"/>
    <property type="match status" value="1"/>
</dbReference>
<dbReference type="Gene3D" id="3.20.20.30">
    <property type="entry name" value="Luciferase-like domain"/>
    <property type="match status" value="1"/>
</dbReference>
<evidence type="ECO:0000259" key="5">
    <source>
        <dbReference type="Pfam" id="PF00296"/>
    </source>
</evidence>